<evidence type="ECO:0008006" key="4">
    <source>
        <dbReference type="Google" id="ProtNLM"/>
    </source>
</evidence>
<proteinExistence type="predicted"/>
<dbReference type="KEGG" id="tbe:Trebr_0744"/>
<feature type="transmembrane region" description="Helical" evidence="1">
    <location>
        <begin position="285"/>
        <end position="303"/>
    </location>
</feature>
<evidence type="ECO:0000313" key="2">
    <source>
        <dbReference type="EMBL" id="AEE16182.1"/>
    </source>
</evidence>
<dbReference type="AlphaFoldDB" id="F4LIE1"/>
<dbReference type="STRING" id="906968.Trebr_0744"/>
<keyword evidence="1" id="KW-0472">Membrane</keyword>
<evidence type="ECO:0000256" key="1">
    <source>
        <dbReference type="SAM" id="Phobius"/>
    </source>
</evidence>
<feature type="transmembrane region" description="Helical" evidence="1">
    <location>
        <begin position="31"/>
        <end position="51"/>
    </location>
</feature>
<feature type="transmembrane region" description="Helical" evidence="1">
    <location>
        <begin position="172"/>
        <end position="194"/>
    </location>
</feature>
<dbReference type="OrthoDB" id="1007695at2"/>
<protein>
    <recommendedName>
        <fullName evidence="4">EpsG family protein</fullName>
    </recommendedName>
</protein>
<keyword evidence="1" id="KW-0812">Transmembrane</keyword>
<name>F4LIE1_TREBD</name>
<keyword evidence="1" id="KW-1133">Transmembrane helix</keyword>
<dbReference type="eggNOG" id="ENOG502Z83D">
    <property type="taxonomic scope" value="Bacteria"/>
</dbReference>
<sequence length="387" mass="45678">MLYTLPYCFAFCFILFCEFIPNECGTVSKKWLPSISIIFFLLIFLGFRGFIVTDWVSYYPYYDEVPTLFDNNVSDFINNYPWEKGFLLYSVILKSFCQNYFFFQFVSFFIDLLIIHKVLKCYVQRKYLPLAYAVFFVFQGFVIEVNLLRNSKAIMLFLLSVPYLLNKKFCKYVVLNCIGGLFHVSGFIYIPLYFLLNRTFNRKLILILFLIGNIFFFAKIKLISILLVSIAPFLSGSRFGSLITAYGLLADEFTSYSIGVGFIERMLSFFVVFHFQNKLLKDNKNLSVFVNLLYLFLFSYLYLAEVGILIQRITILFVAGYWVILPNIYRLLHKDKKNIFLVILFLYGILKMMVQCDEPNYSYTNILYEEPNYSQRLQLIKISEKNK</sequence>
<dbReference type="Proteomes" id="UP000006546">
    <property type="component" value="Chromosome"/>
</dbReference>
<dbReference type="InterPro" id="IPR049458">
    <property type="entry name" value="EpsG-like"/>
</dbReference>
<feature type="transmembrane region" description="Helical" evidence="1">
    <location>
        <begin position="200"/>
        <end position="218"/>
    </location>
</feature>
<gene>
    <name evidence="2" type="ordered locus">Trebr_0744</name>
</gene>
<organism evidence="2 3">
    <name type="scientific">Treponema brennaborense (strain DSM 12168 / CIP 105900 / DD5/3)</name>
    <dbReference type="NCBI Taxonomy" id="906968"/>
    <lineage>
        <taxon>Bacteria</taxon>
        <taxon>Pseudomonadati</taxon>
        <taxon>Spirochaetota</taxon>
        <taxon>Spirochaetia</taxon>
        <taxon>Spirochaetales</taxon>
        <taxon>Treponemataceae</taxon>
        <taxon>Treponema</taxon>
    </lineage>
</organism>
<feature type="transmembrane region" description="Helical" evidence="1">
    <location>
        <begin position="338"/>
        <end position="354"/>
    </location>
</feature>
<evidence type="ECO:0000313" key="3">
    <source>
        <dbReference type="Proteomes" id="UP000006546"/>
    </source>
</evidence>
<feature type="transmembrane region" description="Helical" evidence="1">
    <location>
        <begin position="309"/>
        <end position="329"/>
    </location>
</feature>
<feature type="transmembrane region" description="Helical" evidence="1">
    <location>
        <begin position="127"/>
        <end position="143"/>
    </location>
</feature>
<feature type="transmembrane region" description="Helical" evidence="1">
    <location>
        <begin position="86"/>
        <end position="115"/>
    </location>
</feature>
<dbReference type="Pfam" id="PF14897">
    <property type="entry name" value="EpsG"/>
    <property type="match status" value="1"/>
</dbReference>
<keyword evidence="3" id="KW-1185">Reference proteome</keyword>
<dbReference type="RefSeq" id="WP_013757901.1">
    <property type="nucleotide sequence ID" value="NC_015500.1"/>
</dbReference>
<dbReference type="HOGENOM" id="CLU_058795_0_0_12"/>
<accession>F4LIE1</accession>
<dbReference type="EMBL" id="CP002696">
    <property type="protein sequence ID" value="AEE16182.1"/>
    <property type="molecule type" value="Genomic_DNA"/>
</dbReference>
<reference evidence="3" key="1">
    <citation type="submission" date="2011-04" db="EMBL/GenBank/DDBJ databases">
        <title>The complete genome of Treponema brennaborense DSM 12168.</title>
        <authorList>
            <person name="Lucas S."/>
            <person name="Han J."/>
            <person name="Lapidus A."/>
            <person name="Bruce D."/>
            <person name="Goodwin L."/>
            <person name="Pitluck S."/>
            <person name="Peters L."/>
            <person name="Kyrpides N."/>
            <person name="Mavromatis K."/>
            <person name="Ivanova N."/>
            <person name="Mikhailova N."/>
            <person name="Pagani I."/>
            <person name="Teshima H."/>
            <person name="Detter J.C."/>
            <person name="Tapia R."/>
            <person name="Han C."/>
            <person name="Land M."/>
            <person name="Hauser L."/>
            <person name="Markowitz V."/>
            <person name="Cheng J.-F."/>
            <person name="Hugenholtz P."/>
            <person name="Woyke T."/>
            <person name="Wu D."/>
            <person name="Gronow S."/>
            <person name="Wellnitz S."/>
            <person name="Brambilla E."/>
            <person name="Klenk H.-P."/>
            <person name="Eisen J.A."/>
        </authorList>
    </citation>
    <scope>NUCLEOTIDE SEQUENCE [LARGE SCALE GENOMIC DNA]</scope>
    <source>
        <strain evidence="3">DSM 12168 / CIP 105900 / DD5/3</strain>
    </source>
</reference>
<feature type="transmembrane region" description="Helical" evidence="1">
    <location>
        <begin position="255"/>
        <end position="273"/>
    </location>
</feature>